<feature type="region of interest" description="Disordered" evidence="1">
    <location>
        <begin position="220"/>
        <end position="249"/>
    </location>
</feature>
<evidence type="ECO:0000313" key="3">
    <source>
        <dbReference type="Proteomes" id="UP000708208"/>
    </source>
</evidence>
<proteinExistence type="predicted"/>
<dbReference type="AlphaFoldDB" id="A0A8J2PJ17"/>
<dbReference type="Proteomes" id="UP000708208">
    <property type="component" value="Unassembled WGS sequence"/>
</dbReference>
<organism evidence="2 3">
    <name type="scientific">Allacma fusca</name>
    <dbReference type="NCBI Taxonomy" id="39272"/>
    <lineage>
        <taxon>Eukaryota</taxon>
        <taxon>Metazoa</taxon>
        <taxon>Ecdysozoa</taxon>
        <taxon>Arthropoda</taxon>
        <taxon>Hexapoda</taxon>
        <taxon>Collembola</taxon>
        <taxon>Symphypleona</taxon>
        <taxon>Sminthuridae</taxon>
        <taxon>Allacma</taxon>
    </lineage>
</organism>
<accession>A0A8J2PJ17</accession>
<comment type="caution">
    <text evidence="2">The sequence shown here is derived from an EMBL/GenBank/DDBJ whole genome shotgun (WGS) entry which is preliminary data.</text>
</comment>
<sequence>MGTIGFVSLPFGILETGGSANDPIPQLRLAGFDSCPECKTGWSDDVKKFRPIQEICGHVKCRQCFIKAVASNEDNCFQCDQIARAKEASEAASITPKILCVSTEKPLGGKCKNPHRICTRKRRLPDNALKGSESKEALIVVPKTPRNKRAVIKPDEDVPLIHPSIGKKPQVTIPFENSRDLAKINFKKLWQKKNISAIGISDTGKMNSVVPEVVKTISDPHVNPHNLSPPVYEAPSKNPDTEGKVRRKKRRPVTIPEFVKIVELT</sequence>
<name>A0A8J2PJ17_9HEXA</name>
<reference evidence="2" key="1">
    <citation type="submission" date="2021-06" db="EMBL/GenBank/DDBJ databases">
        <authorList>
            <person name="Hodson N. C."/>
            <person name="Mongue J. A."/>
            <person name="Jaron S. K."/>
        </authorList>
    </citation>
    <scope>NUCLEOTIDE SEQUENCE</scope>
</reference>
<gene>
    <name evidence="2" type="ORF">AFUS01_LOCUS26378</name>
</gene>
<keyword evidence="3" id="KW-1185">Reference proteome</keyword>
<evidence type="ECO:0000313" key="2">
    <source>
        <dbReference type="EMBL" id="CAG7815714.1"/>
    </source>
</evidence>
<protein>
    <submittedName>
        <fullName evidence="2">Uncharacterized protein</fullName>
    </submittedName>
</protein>
<dbReference type="EMBL" id="CAJVCH010351300">
    <property type="protein sequence ID" value="CAG7815714.1"/>
    <property type="molecule type" value="Genomic_DNA"/>
</dbReference>
<evidence type="ECO:0000256" key="1">
    <source>
        <dbReference type="SAM" id="MobiDB-lite"/>
    </source>
</evidence>
<feature type="non-terminal residue" evidence="2">
    <location>
        <position position="1"/>
    </location>
</feature>